<dbReference type="InterPro" id="IPR057326">
    <property type="entry name" value="KR_dom"/>
</dbReference>
<comment type="caution">
    <text evidence="3">The sequence shown here is derived from an EMBL/GenBank/DDBJ whole genome shotgun (WGS) entry which is preliminary data.</text>
</comment>
<feature type="domain" description="Ketoreductase" evidence="2">
    <location>
        <begin position="213"/>
        <end position="389"/>
    </location>
</feature>
<dbReference type="PROSITE" id="PS00061">
    <property type="entry name" value="ADH_SHORT"/>
    <property type="match status" value="1"/>
</dbReference>
<dbReference type="Gene3D" id="3.40.50.720">
    <property type="entry name" value="NAD(P)-binding Rossmann-like Domain"/>
    <property type="match status" value="2"/>
</dbReference>
<dbReference type="Proteomes" id="UP001500443">
    <property type="component" value="Unassembled WGS sequence"/>
</dbReference>
<dbReference type="InterPro" id="IPR020904">
    <property type="entry name" value="Sc_DH/Rdtase_CS"/>
</dbReference>
<accession>A0ABN1ZZ81</accession>
<evidence type="ECO:0000313" key="3">
    <source>
        <dbReference type="EMBL" id="GAA1507677.1"/>
    </source>
</evidence>
<dbReference type="RefSeq" id="WP_344295003.1">
    <property type="nucleotide sequence ID" value="NZ_BAAAPF010000413.1"/>
</dbReference>
<protein>
    <submittedName>
        <fullName evidence="3">3-oxoacyl-ACP reductase</fullName>
    </submittedName>
</protein>
<proteinExistence type="inferred from homology"/>
<organism evidence="3 4">
    <name type="scientific">Streptomyces synnematoformans</name>
    <dbReference type="NCBI Taxonomy" id="415721"/>
    <lineage>
        <taxon>Bacteria</taxon>
        <taxon>Bacillati</taxon>
        <taxon>Actinomycetota</taxon>
        <taxon>Actinomycetes</taxon>
        <taxon>Kitasatosporales</taxon>
        <taxon>Streptomycetaceae</taxon>
        <taxon>Streptomyces</taxon>
    </lineage>
</organism>
<dbReference type="SUPFAM" id="SSF51735">
    <property type="entry name" value="NAD(P)-binding Rossmann-fold domains"/>
    <property type="match status" value="1"/>
</dbReference>
<keyword evidence="4" id="KW-1185">Reference proteome</keyword>
<dbReference type="NCBIfam" id="NF006110">
    <property type="entry name" value="PRK08261.1"/>
    <property type="match status" value="1"/>
</dbReference>
<evidence type="ECO:0000313" key="4">
    <source>
        <dbReference type="Proteomes" id="UP001500443"/>
    </source>
</evidence>
<name>A0ABN1ZZ81_9ACTN</name>
<dbReference type="PRINTS" id="PR00080">
    <property type="entry name" value="SDRFAMILY"/>
</dbReference>
<sequence>MADRYQKLTSRPAGAFVARRLGLPRPAGLERYRPGQPVARGPVVLGGAAGGRMHKTLRELLESAGAEVLPAEAAAGAGPSVPAGSLVFDATGIDSSARLRALYDFLHPRIRALAPCGRVVVVGTPPEHAAGGPGEAAAQRALEGFVRSVGKELRDGSTAHLLLVAPGAEGGLESTLRFALSARSAYVSGQALRVTGTAPVPATADWERPLAGKTALVTGASRGIGAVVAGTLHRDGAHVVCLDVAAQAAGLRAVADRIGGGALELDITAADAGDRLAGYLDEHHGGVDVVVHNAGVTRDKTLGRMSADQWEAVIGVNLTAVETLTARLLDSGLLRGGGRVVCTSSISGIAGNVGQTNYAASKAGLIGYVQAAAPAAAARGVTVNAVAPGFVETRMTAAVPLVIREAGRRMNSLKQGGLPVDVAEAVAYFAAPGSGAVTGQVLRVCGQALLGA</sequence>
<evidence type="ECO:0000259" key="2">
    <source>
        <dbReference type="SMART" id="SM00822"/>
    </source>
</evidence>
<dbReference type="InterPro" id="IPR002347">
    <property type="entry name" value="SDR_fam"/>
</dbReference>
<comment type="similarity">
    <text evidence="1">Belongs to the short-chain dehydrogenases/reductases (SDR) family.</text>
</comment>
<dbReference type="Pfam" id="PF13561">
    <property type="entry name" value="adh_short_C2"/>
    <property type="match status" value="1"/>
</dbReference>
<reference evidence="3 4" key="1">
    <citation type="journal article" date="2019" name="Int. J. Syst. Evol. Microbiol.">
        <title>The Global Catalogue of Microorganisms (GCM) 10K type strain sequencing project: providing services to taxonomists for standard genome sequencing and annotation.</title>
        <authorList>
            <consortium name="The Broad Institute Genomics Platform"/>
            <consortium name="The Broad Institute Genome Sequencing Center for Infectious Disease"/>
            <person name="Wu L."/>
            <person name="Ma J."/>
        </authorList>
    </citation>
    <scope>NUCLEOTIDE SEQUENCE [LARGE SCALE GENOMIC DNA]</scope>
    <source>
        <strain evidence="3 4">JCM 15481</strain>
    </source>
</reference>
<dbReference type="PRINTS" id="PR00081">
    <property type="entry name" value="GDHRDH"/>
</dbReference>
<dbReference type="SMART" id="SM00822">
    <property type="entry name" value="PKS_KR"/>
    <property type="match status" value="1"/>
</dbReference>
<dbReference type="EMBL" id="BAAAPF010000413">
    <property type="protein sequence ID" value="GAA1507677.1"/>
    <property type="molecule type" value="Genomic_DNA"/>
</dbReference>
<gene>
    <name evidence="3" type="ORF">GCM10009802_63300</name>
</gene>
<dbReference type="InterPro" id="IPR036291">
    <property type="entry name" value="NAD(P)-bd_dom_sf"/>
</dbReference>
<dbReference type="PANTHER" id="PTHR42760">
    <property type="entry name" value="SHORT-CHAIN DEHYDROGENASES/REDUCTASES FAMILY MEMBER"/>
    <property type="match status" value="1"/>
</dbReference>
<evidence type="ECO:0000256" key="1">
    <source>
        <dbReference type="ARBA" id="ARBA00006484"/>
    </source>
</evidence>
<dbReference type="PANTHER" id="PTHR42760:SF78">
    <property type="entry name" value="3-OXOACYL-[ACYL-CARRIER-PROTEIN] REDUCTASE [NADH]"/>
    <property type="match status" value="1"/>
</dbReference>